<reference evidence="6" key="1">
    <citation type="submission" date="2020-12" db="EMBL/GenBank/DDBJ databases">
        <title>Ramlibacter sp. nov., isolated from a freshwater alga, Cryptomonas.</title>
        <authorList>
            <person name="Kim H.M."/>
            <person name="Jeon C.O."/>
        </authorList>
    </citation>
    <scope>NUCLEOTIDE SEQUENCE</scope>
    <source>
        <strain evidence="6">CrO1</strain>
    </source>
</reference>
<dbReference type="InterPro" id="IPR014757">
    <property type="entry name" value="Tscrpt_reg_IclR_C"/>
</dbReference>
<organism evidence="6 7">
    <name type="scientific">Ramlibacter algicola</name>
    <dbReference type="NCBI Taxonomy" id="2795217"/>
    <lineage>
        <taxon>Bacteria</taxon>
        <taxon>Pseudomonadati</taxon>
        <taxon>Pseudomonadota</taxon>
        <taxon>Betaproteobacteria</taxon>
        <taxon>Burkholderiales</taxon>
        <taxon>Comamonadaceae</taxon>
        <taxon>Ramlibacter</taxon>
    </lineage>
</organism>
<name>A0A934PX65_9BURK</name>
<gene>
    <name evidence="6" type="ORF">I8E28_05990</name>
</gene>
<evidence type="ECO:0000259" key="4">
    <source>
        <dbReference type="PROSITE" id="PS51077"/>
    </source>
</evidence>
<feature type="domain" description="HTH iclR-type" evidence="4">
    <location>
        <begin position="8"/>
        <end position="69"/>
    </location>
</feature>
<dbReference type="InterPro" id="IPR036390">
    <property type="entry name" value="WH_DNA-bd_sf"/>
</dbReference>
<dbReference type="PANTHER" id="PTHR30136">
    <property type="entry name" value="HELIX-TURN-HELIX TRANSCRIPTIONAL REGULATOR, ICLR FAMILY"/>
    <property type="match status" value="1"/>
</dbReference>
<dbReference type="RefSeq" id="WP_200787084.1">
    <property type="nucleotide sequence ID" value="NZ_JAEDAO010000001.1"/>
</dbReference>
<sequence>MSEKSEGVAAVERALSILNAFDMQEQTLTLHQLAERTGLYKSTILRLLASLVRFGCIEQLPDSSYRLGFTVMHWGSIYRSSLRLEDHVVPALNTLVEETGEGASYFRREGEVRLCLFRVDPRRAVRDHIYAGQVLPLHQGAAGRALVEFEGDPATWPKERVIVTIGEREPDIAAVAAPVFASGDKVIGAVAVSGPASRFTPKVLPQFTRAVLSAAEQLSARLGGRVSLYRRTA</sequence>
<keyword evidence="1" id="KW-0805">Transcription regulation</keyword>
<dbReference type="InterPro" id="IPR036388">
    <property type="entry name" value="WH-like_DNA-bd_sf"/>
</dbReference>
<dbReference type="Gene3D" id="1.10.10.10">
    <property type="entry name" value="Winged helix-like DNA-binding domain superfamily/Winged helix DNA-binding domain"/>
    <property type="match status" value="1"/>
</dbReference>
<dbReference type="AlphaFoldDB" id="A0A934PX65"/>
<dbReference type="Pfam" id="PF09339">
    <property type="entry name" value="HTH_IclR"/>
    <property type="match status" value="1"/>
</dbReference>
<dbReference type="InterPro" id="IPR029016">
    <property type="entry name" value="GAF-like_dom_sf"/>
</dbReference>
<evidence type="ECO:0000313" key="6">
    <source>
        <dbReference type="EMBL" id="MBK0392134.1"/>
    </source>
</evidence>
<evidence type="ECO:0000256" key="3">
    <source>
        <dbReference type="ARBA" id="ARBA00023163"/>
    </source>
</evidence>
<dbReference type="GO" id="GO:0003677">
    <property type="term" value="F:DNA binding"/>
    <property type="evidence" value="ECO:0007669"/>
    <property type="project" value="UniProtKB-KW"/>
</dbReference>
<protein>
    <submittedName>
        <fullName evidence="6">IclR family transcriptional regulator</fullName>
    </submittedName>
</protein>
<dbReference type="SUPFAM" id="SSF55781">
    <property type="entry name" value="GAF domain-like"/>
    <property type="match status" value="1"/>
</dbReference>
<dbReference type="Gene3D" id="3.30.450.40">
    <property type="match status" value="2"/>
</dbReference>
<dbReference type="GO" id="GO:0045892">
    <property type="term" value="P:negative regulation of DNA-templated transcription"/>
    <property type="evidence" value="ECO:0007669"/>
    <property type="project" value="TreeGrafter"/>
</dbReference>
<accession>A0A934PX65</accession>
<dbReference type="SMART" id="SM00346">
    <property type="entry name" value="HTH_ICLR"/>
    <property type="match status" value="1"/>
</dbReference>
<dbReference type="GO" id="GO:0003700">
    <property type="term" value="F:DNA-binding transcription factor activity"/>
    <property type="evidence" value="ECO:0007669"/>
    <property type="project" value="TreeGrafter"/>
</dbReference>
<evidence type="ECO:0000313" key="7">
    <source>
        <dbReference type="Proteomes" id="UP000617041"/>
    </source>
</evidence>
<evidence type="ECO:0000256" key="2">
    <source>
        <dbReference type="ARBA" id="ARBA00023125"/>
    </source>
</evidence>
<evidence type="ECO:0000256" key="1">
    <source>
        <dbReference type="ARBA" id="ARBA00023015"/>
    </source>
</evidence>
<dbReference type="InterPro" id="IPR050707">
    <property type="entry name" value="HTH_MetabolicPath_Reg"/>
</dbReference>
<dbReference type="SUPFAM" id="SSF46785">
    <property type="entry name" value="Winged helix' DNA-binding domain"/>
    <property type="match status" value="1"/>
</dbReference>
<evidence type="ECO:0000259" key="5">
    <source>
        <dbReference type="PROSITE" id="PS51078"/>
    </source>
</evidence>
<keyword evidence="2" id="KW-0238">DNA-binding</keyword>
<comment type="caution">
    <text evidence="6">The sequence shown here is derived from an EMBL/GenBank/DDBJ whole genome shotgun (WGS) entry which is preliminary data.</text>
</comment>
<dbReference type="Proteomes" id="UP000617041">
    <property type="component" value="Unassembled WGS sequence"/>
</dbReference>
<dbReference type="PROSITE" id="PS51078">
    <property type="entry name" value="ICLR_ED"/>
    <property type="match status" value="1"/>
</dbReference>
<keyword evidence="7" id="KW-1185">Reference proteome</keyword>
<dbReference type="PROSITE" id="PS51077">
    <property type="entry name" value="HTH_ICLR"/>
    <property type="match status" value="1"/>
</dbReference>
<dbReference type="InterPro" id="IPR005471">
    <property type="entry name" value="Tscrpt_reg_IclR_N"/>
</dbReference>
<dbReference type="PANTHER" id="PTHR30136:SF39">
    <property type="entry name" value="TRANSCRIPTIONAL REGULATORY PROTEIN"/>
    <property type="match status" value="1"/>
</dbReference>
<keyword evidence="3" id="KW-0804">Transcription</keyword>
<dbReference type="Pfam" id="PF01614">
    <property type="entry name" value="IclR_C"/>
    <property type="match status" value="1"/>
</dbReference>
<dbReference type="EMBL" id="JAEDAO010000001">
    <property type="protein sequence ID" value="MBK0392134.1"/>
    <property type="molecule type" value="Genomic_DNA"/>
</dbReference>
<proteinExistence type="predicted"/>
<feature type="domain" description="IclR-ED" evidence="5">
    <location>
        <begin position="70"/>
        <end position="224"/>
    </location>
</feature>